<reference evidence="2" key="2">
    <citation type="submission" date="2019-10" db="EMBL/GenBank/DDBJ databases">
        <authorList>
            <consortium name="NCBI Genome Project"/>
        </authorList>
    </citation>
    <scope>NUCLEOTIDE SEQUENCE</scope>
    <source>
        <strain evidence="2">NI907</strain>
    </source>
</reference>
<reference evidence="2" key="3">
    <citation type="submission" date="2025-08" db="UniProtKB">
        <authorList>
            <consortium name="RefSeq"/>
        </authorList>
    </citation>
    <scope>IDENTIFICATION</scope>
    <source>
        <strain evidence="2">NI907</strain>
    </source>
</reference>
<organism evidence="1 2">
    <name type="scientific">Pyricularia grisea</name>
    <name type="common">Crabgrass-specific blast fungus</name>
    <name type="synonym">Magnaporthe grisea</name>
    <dbReference type="NCBI Taxonomy" id="148305"/>
    <lineage>
        <taxon>Eukaryota</taxon>
        <taxon>Fungi</taxon>
        <taxon>Dikarya</taxon>
        <taxon>Ascomycota</taxon>
        <taxon>Pezizomycotina</taxon>
        <taxon>Sordariomycetes</taxon>
        <taxon>Sordariomycetidae</taxon>
        <taxon>Magnaporthales</taxon>
        <taxon>Pyriculariaceae</taxon>
        <taxon>Pyricularia</taxon>
    </lineage>
</organism>
<dbReference type="Proteomes" id="UP000515153">
    <property type="component" value="Unplaced"/>
</dbReference>
<accession>A0A6P8BFN5</accession>
<dbReference type="RefSeq" id="XP_030985884.1">
    <property type="nucleotide sequence ID" value="XM_031122618.1"/>
</dbReference>
<dbReference type="KEGG" id="pgri:PgNI_02555"/>
<dbReference type="GeneID" id="41957529"/>
<proteinExistence type="predicted"/>
<protein>
    <submittedName>
        <fullName evidence="2">Uncharacterized protein</fullName>
    </submittedName>
</protein>
<reference evidence="2" key="1">
    <citation type="journal article" date="2019" name="Mol. Biol. Evol.">
        <title>Blast fungal genomes show frequent chromosomal changes, gene gains and losses, and effector gene turnover.</title>
        <authorList>
            <person name="Gomez Luciano L.B."/>
            <person name="Jason Tsai I."/>
            <person name="Chuma I."/>
            <person name="Tosa Y."/>
            <person name="Chen Y.H."/>
            <person name="Li J.Y."/>
            <person name="Li M.Y."/>
            <person name="Jade Lu M.Y."/>
            <person name="Nakayashiki H."/>
            <person name="Li W.H."/>
        </authorList>
    </citation>
    <scope>NUCLEOTIDE SEQUENCE</scope>
    <source>
        <strain evidence="2">NI907</strain>
    </source>
</reference>
<dbReference type="AlphaFoldDB" id="A0A6P8BFN5"/>
<evidence type="ECO:0000313" key="1">
    <source>
        <dbReference type="Proteomes" id="UP000515153"/>
    </source>
</evidence>
<name>A0A6P8BFN5_PYRGI</name>
<evidence type="ECO:0000313" key="2">
    <source>
        <dbReference type="RefSeq" id="XP_030985884.1"/>
    </source>
</evidence>
<sequence>MSVASIDGVMSSTWHVVAISGKVKGEAVTTVRPLVSLLQTTAAQASKATEKANKGSDKVVDGSVVHHNPFWLARGPRCKSDPRE</sequence>
<gene>
    <name evidence="2" type="ORF">PgNI_02555</name>
</gene>
<keyword evidence="1" id="KW-1185">Reference proteome</keyword>